<dbReference type="SMART" id="SM00490">
    <property type="entry name" value="HELICc"/>
    <property type="match status" value="2"/>
</dbReference>
<dbReference type="InterPro" id="IPR041094">
    <property type="entry name" value="Brr2_helicase_PWI"/>
</dbReference>
<evidence type="ECO:0000256" key="6">
    <source>
        <dbReference type="SAM" id="MobiDB-lite"/>
    </source>
</evidence>
<dbReference type="SUPFAM" id="SSF46785">
    <property type="entry name" value="Winged helix' DNA-binding domain"/>
    <property type="match status" value="1"/>
</dbReference>
<dbReference type="InterPro" id="IPR003593">
    <property type="entry name" value="AAA+_ATPase"/>
</dbReference>
<comment type="caution">
    <text evidence="9">The sequence shown here is derived from an EMBL/GenBank/DDBJ whole genome shotgun (WGS) entry which is preliminary data.</text>
</comment>
<dbReference type="Pfam" id="PF02889">
    <property type="entry name" value="Sec63"/>
    <property type="match status" value="2"/>
</dbReference>
<dbReference type="Gene3D" id="1.10.150.20">
    <property type="entry name" value="5' to 3' exonuclease, C-terminal subdomain"/>
    <property type="match status" value="2"/>
</dbReference>
<feature type="domain" description="Helicase C-terminal" evidence="8">
    <location>
        <begin position="772"/>
        <end position="980"/>
    </location>
</feature>
<keyword evidence="10" id="KW-1185">Reference proteome</keyword>
<dbReference type="InterPro" id="IPR035892">
    <property type="entry name" value="C2_domain_sf"/>
</dbReference>
<feature type="domain" description="Helicase ATP-binding" evidence="7">
    <location>
        <begin position="1400"/>
        <end position="1576"/>
    </location>
</feature>
<keyword evidence="3 9" id="KW-0378">Hydrolase</keyword>
<dbReference type="SMART" id="SM00973">
    <property type="entry name" value="Sec63"/>
    <property type="match status" value="2"/>
</dbReference>
<feature type="domain" description="Helicase ATP-binding" evidence="7">
    <location>
        <begin position="549"/>
        <end position="733"/>
    </location>
</feature>
<dbReference type="EMBL" id="JAVRRF010000024">
    <property type="protein sequence ID" value="KAK5054187.1"/>
    <property type="molecule type" value="Genomic_DNA"/>
</dbReference>
<dbReference type="InterPro" id="IPR036388">
    <property type="entry name" value="WH-like_DNA-bd_sf"/>
</dbReference>
<organism evidence="9 10">
    <name type="scientific">Exophiala sideris</name>
    <dbReference type="NCBI Taxonomy" id="1016849"/>
    <lineage>
        <taxon>Eukaryota</taxon>
        <taxon>Fungi</taxon>
        <taxon>Dikarya</taxon>
        <taxon>Ascomycota</taxon>
        <taxon>Pezizomycotina</taxon>
        <taxon>Eurotiomycetes</taxon>
        <taxon>Chaetothyriomycetidae</taxon>
        <taxon>Chaetothyriales</taxon>
        <taxon>Herpotrichiellaceae</taxon>
        <taxon>Exophiala</taxon>
    </lineage>
</organism>
<dbReference type="PANTHER" id="PTHR47961">
    <property type="entry name" value="DNA POLYMERASE THETA, PUTATIVE (AFU_ORTHOLOGUE AFUA_1G05260)-RELATED"/>
    <property type="match status" value="1"/>
</dbReference>
<evidence type="ECO:0000313" key="9">
    <source>
        <dbReference type="EMBL" id="KAK5054187.1"/>
    </source>
</evidence>
<evidence type="ECO:0000256" key="4">
    <source>
        <dbReference type="ARBA" id="ARBA00022806"/>
    </source>
</evidence>
<dbReference type="PIRSF" id="PIRSF039073">
    <property type="entry name" value="BRR2"/>
    <property type="match status" value="1"/>
</dbReference>
<feature type="region of interest" description="Disordered" evidence="6">
    <location>
        <begin position="507"/>
        <end position="531"/>
    </location>
</feature>
<dbReference type="Gene3D" id="1.10.10.10">
    <property type="entry name" value="Winged helix-like DNA-binding domain superfamily/Winged helix DNA-binding domain"/>
    <property type="match status" value="2"/>
</dbReference>
<feature type="compositionally biased region" description="Acidic residues" evidence="6">
    <location>
        <begin position="244"/>
        <end position="258"/>
    </location>
</feature>
<dbReference type="InterPro" id="IPR057842">
    <property type="entry name" value="WH_MER3"/>
</dbReference>
<keyword evidence="4 9" id="KW-0347">Helicase</keyword>
<dbReference type="SMART" id="SM00382">
    <property type="entry name" value="AAA"/>
    <property type="match status" value="2"/>
</dbReference>
<feature type="region of interest" description="Disordered" evidence="6">
    <location>
        <begin position="199"/>
        <end position="285"/>
    </location>
</feature>
<evidence type="ECO:0000256" key="5">
    <source>
        <dbReference type="ARBA" id="ARBA00022840"/>
    </source>
</evidence>
<dbReference type="InterPro" id="IPR014001">
    <property type="entry name" value="Helicase_ATP-bd"/>
</dbReference>
<dbReference type="InterPro" id="IPR014756">
    <property type="entry name" value="Ig_E-set"/>
</dbReference>
<evidence type="ECO:0000256" key="1">
    <source>
        <dbReference type="ARBA" id="ARBA00022737"/>
    </source>
</evidence>
<dbReference type="SUPFAM" id="SSF81296">
    <property type="entry name" value="E set domains"/>
    <property type="match status" value="1"/>
</dbReference>
<reference evidence="9 10" key="1">
    <citation type="submission" date="2023-08" db="EMBL/GenBank/DDBJ databases">
        <title>Black Yeasts Isolated from many extreme environments.</title>
        <authorList>
            <person name="Coleine C."/>
            <person name="Stajich J.E."/>
            <person name="Selbmann L."/>
        </authorList>
    </citation>
    <scope>NUCLEOTIDE SEQUENCE [LARGE SCALE GENOMIC DNA]</scope>
    <source>
        <strain evidence="9 10">CCFEE 6328</strain>
    </source>
</reference>
<sequence>MADPNNVAQYKYSAMSNLVLQADRRFVSRRTDENTGDPESLAGRLNIRDMGARVGREDAPRQKRMASGLQGVERGSIREGEDVLEREQRKRKRGEPAQTRGAGILSAGDALIEGLKYRPRTPATRATYDLLLTVTANALGDVSQEIVRSAADAVLEYLKDENLKDFDKKKEIDDIVGTTMTPKQFNELVNLGKKITDYDAQDGDDDGDGAGADEAELDDRQGVAVVFDEDDEDEDGVARTYEVRDEDDSDADEEDDIQDQPGLDEVATAGGAGAPDVDADEDGDTGMVLDGGLNDSSRRKRDDSDAIPIHEIDAYWLQRQIGSLYADAHIQQQKTQDALQILSGKSLEGDEISLRDIENDLMDLFDYDHPEMVSKLVVNRDRIVWATRWRRVAEDQDARNLVESEMVEAGHRTILNELLGMTDGTTEGARPAKKMKLDLMDIDVPKAQEEAQEKKEGVLSGGLQPQRLINLENLVFEQGNHLMTNPKVVLPQGSTKRTFKGYEEIHVPAPKPRRDPGEKNIPTSELPDWARQGFGSSKELNRIQSKCYPIAFGDDGNMLICAPTGSGKTNVAMLTILREIGKHRNPETGEIMLDDFKIVYIAPLKALVQEQVGNFGKRLEVYGIKVSELTGDRSLTKQQIADTQVIVTTPEKWDVITRKATDLSYTRLVRLIIIDEIHLLHDDRGPVIESIVSRTIRKIEQTGDPVRIVGLSATLPNYRDVATFLRVDPAKGLFHFDGSFRPCPLRQEFIGITDKKAIKMLKTMNDVCYSKVMEHVGTNQQQMLIFVHSRKETAKTAKYIRDKAVEMETIGQIMRTDAASRQILQEEADQVHDANLKDIMPYGFGIHHAGMSVADRTSVQDLFADGSLRVLVCTATLAWGVNLPAHTVVIKGTQVYSPEKGSWVELSPQDVLQMLGRAGRPQYDSYGEGIIITSQAEIQYYLSLLNQQLPIESQLMSKMADNLNAEIVLGNIQSRDQGVEWLGYTYLFVRMIRSPGLYSVGADYSNDETLEQKRVDLIHSAATVLERAGLVKYDKKTGKLQATDLGRVASHYYITHNSMLTYNQHLQPSISTIELFRIFALSDEFKYIPVRQDEKLELAKLLGRVPIPVKEGMEEPQAKINVLLQAFISRLKLEGLALMADLVYVTQSAGRILRAIFEICIKKGWASVAKIALDLCKMAEKRMWPTMTPLRQFPACPREYIQKAERMDVPWPSYFDLDPPRMGELLGLPKAGRVVCDLVAKFPRLEVQAQVQPMTRSMLHVELTITPNFVWDDALHGTSESFWIIVEDCDGEEILFHDLFTLRKEFAEGDMTEHLVDFTVPISEPIPPNYFITLMSDRWMHSETRVPVSFQRLILPERFPPHTQLLDLQPVPVQALKVKDYVDLYPNWNRFNRIQTQVFKSLYDSTDSVFVGAPTGSGKTVCAEFALLQHWKNPEAGKAVYIAPFQELIDSRHADWHERLSKIGGGKTISTLSGEVTADLRILDRSDLVLATPPQWDVLSRQWQRRKNVQAVDLFIADELHMIGGENGAIYETVVSRMQYIHIQLENNLRIIGLSVPLSNARDVGEWLGANRHTIYNFSPLARPVGLELHIQSFNIPHFPSLMMAMARPAYQAVLQMSPDKPAIIFVPGRKQVRATAVDILSACIMDDDDERFLHTNVDGLAPFLERINERALAESLTHGIGYYHEALTNSDKRIVSHLFKIGAIQVMLASREVCWELPVTSHLVVVMGTQYFVGREHRYVDYQISEVLQMFGRACRPGQDATGKGVLMVPQVRREYYKKFLSEALPIESHLQLWLHDAFVTEISTKTISSTQDAVDWTTYTYFYRRLLANPSFYGLNDTSHDGLSTFLSELVENTLKELSEAKIIDLDEEDDSVSPLNPAMIAAYYNISFITMQTFLLSLTGRTKLKGMLEIVTSATEFETIQMRRHEDHVLRRIYDRVPVKMTEPAYDSPHFKALVLLQAHFSRMQLPIDLAKDQEVIVGKVLSLLSACVDVLSSEGHLNAMSAMEMSQMVVQAMWDRDSPLLQIPHFDNKVVEVLGRHDIKDIDEFMTAMDPSENPDHAKLVAEMGLSNRQLVEAANFTNNKYPSLELEFDVVDKDDVTAGQPSYLQIKVSREADEDEEEDGDDEVDLTVHAPFYPGKKLENWWLVVAEEKTRSLLAIKRVTIGKSLTTKLEYVVPTAGKKDLTLFLMSDSYVGVDQSMAFNVDVAEGMDEDEDEEGDDE</sequence>
<dbReference type="InterPro" id="IPR027417">
    <property type="entry name" value="P-loop_NTPase"/>
</dbReference>
<dbReference type="Gene3D" id="3.40.50.300">
    <property type="entry name" value="P-loop containing nucleotide triphosphate hydrolases"/>
    <property type="match status" value="4"/>
</dbReference>
<dbReference type="SUPFAM" id="SSF52540">
    <property type="entry name" value="P-loop containing nucleoside triphosphate hydrolases"/>
    <property type="match status" value="3"/>
</dbReference>
<feature type="region of interest" description="Disordered" evidence="6">
    <location>
        <begin position="55"/>
        <end position="100"/>
    </location>
</feature>
<dbReference type="Pfam" id="PF00271">
    <property type="entry name" value="Helicase_C"/>
    <property type="match status" value="1"/>
</dbReference>
<evidence type="ECO:0000313" key="10">
    <source>
        <dbReference type="Proteomes" id="UP001345691"/>
    </source>
</evidence>
<evidence type="ECO:0000259" key="8">
    <source>
        <dbReference type="PROSITE" id="PS51194"/>
    </source>
</evidence>
<dbReference type="SMART" id="SM00487">
    <property type="entry name" value="DEXDc"/>
    <property type="match status" value="2"/>
</dbReference>
<dbReference type="InterPro" id="IPR001650">
    <property type="entry name" value="Helicase_C-like"/>
</dbReference>
<gene>
    <name evidence="9" type="primary">brr2</name>
    <name evidence="9" type="ORF">LTR69_009149</name>
</gene>
<dbReference type="InterPro" id="IPR036390">
    <property type="entry name" value="WH_DNA-bd_sf"/>
</dbReference>
<dbReference type="CDD" id="cd18019">
    <property type="entry name" value="DEXHc_Brr2_1"/>
    <property type="match status" value="1"/>
</dbReference>
<name>A0ABR0J2R9_9EURO</name>
<dbReference type="Proteomes" id="UP001345691">
    <property type="component" value="Unassembled WGS sequence"/>
</dbReference>
<protein>
    <submittedName>
        <fullName evidence="9">Pre-mRNA-splicing helicase BRR2</fullName>
        <ecNumber evidence="9">3.6.4.13</ecNumber>
    </submittedName>
</protein>
<dbReference type="Gene3D" id="1.10.3380.10">
    <property type="entry name" value="Sec63 N-terminal domain-like domain"/>
    <property type="match status" value="2"/>
</dbReference>
<keyword evidence="2" id="KW-0547">Nucleotide-binding</keyword>
<evidence type="ECO:0000256" key="3">
    <source>
        <dbReference type="ARBA" id="ARBA00022801"/>
    </source>
</evidence>
<keyword evidence="5" id="KW-0067">ATP-binding</keyword>
<dbReference type="GO" id="GO:0016787">
    <property type="term" value="F:hydrolase activity"/>
    <property type="evidence" value="ECO:0007669"/>
    <property type="project" value="UniProtKB-KW"/>
</dbReference>
<keyword evidence="1" id="KW-0677">Repeat</keyword>
<dbReference type="Pfam" id="PF23445">
    <property type="entry name" value="WHD_SNRNP200"/>
    <property type="match status" value="2"/>
</dbReference>
<feature type="compositionally biased region" description="Acidic residues" evidence="6">
    <location>
        <begin position="199"/>
        <end position="217"/>
    </location>
</feature>
<dbReference type="Gene3D" id="2.60.40.150">
    <property type="entry name" value="C2 domain"/>
    <property type="match status" value="2"/>
</dbReference>
<dbReference type="InterPro" id="IPR050474">
    <property type="entry name" value="Hel308_SKI2-like"/>
</dbReference>
<dbReference type="InterPro" id="IPR048863">
    <property type="entry name" value="BRR2_plug"/>
</dbReference>
<dbReference type="PROSITE" id="PS51194">
    <property type="entry name" value="HELICASE_CTER"/>
    <property type="match status" value="1"/>
</dbReference>
<dbReference type="EC" id="3.6.4.13" evidence="9"/>
<dbReference type="Pfam" id="PF21188">
    <property type="entry name" value="BRR2_plug"/>
    <property type="match status" value="1"/>
</dbReference>
<proteinExistence type="predicted"/>
<accession>A0ABR0J2R9</accession>
<dbReference type="PROSITE" id="PS51192">
    <property type="entry name" value="HELICASE_ATP_BIND_1"/>
    <property type="match status" value="2"/>
</dbReference>
<dbReference type="InterPro" id="IPR011545">
    <property type="entry name" value="DEAD/DEAH_box_helicase_dom"/>
</dbReference>
<feature type="compositionally biased region" description="Basic and acidic residues" evidence="6">
    <location>
        <begin position="75"/>
        <end position="88"/>
    </location>
</feature>
<dbReference type="SUPFAM" id="SSF158702">
    <property type="entry name" value="Sec63 N-terminal domain-like"/>
    <property type="match status" value="2"/>
</dbReference>
<dbReference type="InterPro" id="IPR004179">
    <property type="entry name" value="Sec63-dom"/>
</dbReference>
<dbReference type="Pfam" id="PF00270">
    <property type="entry name" value="DEAD"/>
    <property type="match status" value="2"/>
</dbReference>
<dbReference type="CDD" id="cd18021">
    <property type="entry name" value="DEXHc_Brr2_2"/>
    <property type="match status" value="1"/>
</dbReference>
<feature type="compositionally biased region" description="Basic and acidic residues" evidence="6">
    <location>
        <begin position="507"/>
        <end position="518"/>
    </location>
</feature>
<evidence type="ECO:0000256" key="2">
    <source>
        <dbReference type="ARBA" id="ARBA00022741"/>
    </source>
</evidence>
<dbReference type="PANTHER" id="PTHR47961:SF4">
    <property type="entry name" value="ACTIVATING SIGNAL COINTEGRATOR 1 COMPLEX SUBUNIT 3"/>
    <property type="match status" value="1"/>
</dbReference>
<dbReference type="Pfam" id="PF18149">
    <property type="entry name" value="Helicase_PWI"/>
    <property type="match status" value="1"/>
</dbReference>
<evidence type="ECO:0000259" key="7">
    <source>
        <dbReference type="PROSITE" id="PS51192"/>
    </source>
</evidence>
<dbReference type="GO" id="GO:0003724">
    <property type="term" value="F:RNA helicase activity"/>
    <property type="evidence" value="ECO:0007669"/>
    <property type="project" value="UniProtKB-EC"/>
</dbReference>
<dbReference type="CDD" id="cd18795">
    <property type="entry name" value="SF2_C_Ski2"/>
    <property type="match status" value="1"/>
</dbReference>